<feature type="domain" description="Calcineurin-like phosphoesterase" evidence="3">
    <location>
        <begin position="1"/>
        <end position="192"/>
    </location>
</feature>
<name>A0A1S8N3Z4_CLOSA</name>
<organism evidence="4 5">
    <name type="scientific">Clostridium saccharobutylicum</name>
    <dbReference type="NCBI Taxonomy" id="169679"/>
    <lineage>
        <taxon>Bacteria</taxon>
        <taxon>Bacillati</taxon>
        <taxon>Bacillota</taxon>
        <taxon>Clostridia</taxon>
        <taxon>Eubacteriales</taxon>
        <taxon>Clostridiaceae</taxon>
        <taxon>Clostridium</taxon>
    </lineage>
</organism>
<dbReference type="InterPro" id="IPR000979">
    <property type="entry name" value="Phosphodiesterase_MJ0936/Vps29"/>
</dbReference>
<proteinExistence type="inferred from homology"/>
<dbReference type="NCBIfam" id="TIGR00040">
    <property type="entry name" value="yfcE"/>
    <property type="match status" value="1"/>
</dbReference>
<evidence type="ECO:0000256" key="1">
    <source>
        <dbReference type="ARBA" id="ARBA00008950"/>
    </source>
</evidence>
<protein>
    <recommendedName>
        <fullName evidence="2">Phosphoesterase</fullName>
        <ecNumber evidence="2">3.1.4.-</ecNumber>
    </recommendedName>
</protein>
<dbReference type="InterPro" id="IPR029052">
    <property type="entry name" value="Metallo-depent_PP-like"/>
</dbReference>
<evidence type="ECO:0000313" key="5">
    <source>
        <dbReference type="Proteomes" id="UP000191154"/>
    </source>
</evidence>
<dbReference type="PANTHER" id="PTHR42850:SF2">
    <property type="entry name" value="BLL5683 PROTEIN"/>
    <property type="match status" value="1"/>
</dbReference>
<dbReference type="EMBL" id="LZYZ01000005">
    <property type="protein sequence ID" value="OOM11157.1"/>
    <property type="molecule type" value="Genomic_DNA"/>
</dbReference>
<keyword evidence="2" id="KW-0479">Metal-binding</keyword>
<dbReference type="GO" id="GO:0046872">
    <property type="term" value="F:metal ion binding"/>
    <property type="evidence" value="ECO:0007669"/>
    <property type="project" value="UniProtKB-KW"/>
</dbReference>
<dbReference type="InterPro" id="IPR024654">
    <property type="entry name" value="Calcineurin-like_PHP_lpxH"/>
</dbReference>
<dbReference type="AlphaFoldDB" id="A0A1S8N3Z4"/>
<dbReference type="SUPFAM" id="SSF56300">
    <property type="entry name" value="Metallo-dependent phosphatases"/>
    <property type="match status" value="1"/>
</dbReference>
<evidence type="ECO:0000313" key="4">
    <source>
        <dbReference type="EMBL" id="OOM11157.1"/>
    </source>
</evidence>
<dbReference type="PIRSF" id="PIRSF000883">
    <property type="entry name" value="Pesterase_MJ0912"/>
    <property type="match status" value="1"/>
</dbReference>
<comment type="caution">
    <text evidence="4">The sequence shown here is derived from an EMBL/GenBank/DDBJ whole genome shotgun (WGS) entry which is preliminary data.</text>
</comment>
<dbReference type="EC" id="3.1.4.-" evidence="2"/>
<dbReference type="RefSeq" id="WP_077865871.1">
    <property type="nucleotide sequence ID" value="NZ_LZYZ01000005.1"/>
</dbReference>
<dbReference type="STRING" id="169679.CSACC_01010"/>
<accession>A0A1S8N3Z4</accession>
<comment type="cofactor">
    <cofactor evidence="2">
        <name>a divalent metal cation</name>
        <dbReference type="ChEBI" id="CHEBI:60240"/>
    </cofactor>
</comment>
<dbReference type="Proteomes" id="UP000191154">
    <property type="component" value="Unassembled WGS sequence"/>
</dbReference>
<dbReference type="GO" id="GO:0016791">
    <property type="term" value="F:phosphatase activity"/>
    <property type="evidence" value="ECO:0007669"/>
    <property type="project" value="TreeGrafter"/>
</dbReference>
<evidence type="ECO:0000259" key="3">
    <source>
        <dbReference type="Pfam" id="PF12850"/>
    </source>
</evidence>
<sequence length="232" mass="26451">MKIAVISDVHANIYALINLLEDIDNEKVDTIICLGDLVGYGPHPNEVISMIRRRHIVCIKGNYDSSVVDNEYSYIRETPINTFSLPWTVSELREENRIYLQNLPSTLSLNICNRNFLFVHGSPNKINEYLFENGDNTNEIMKFLNEDVLICAHTHLPSTKDFNGKIYINCGSVGKPKIGRPNSTYCILNINNKDGMKVQIKEIPYSFNRIIKDMTMLNFPNALIDSFQTGSE</sequence>
<dbReference type="PANTHER" id="PTHR42850">
    <property type="entry name" value="METALLOPHOSPHOESTERASE"/>
    <property type="match status" value="1"/>
</dbReference>
<dbReference type="InterPro" id="IPR050126">
    <property type="entry name" value="Ap4A_hydrolase"/>
</dbReference>
<dbReference type="Gene3D" id="3.60.21.10">
    <property type="match status" value="1"/>
</dbReference>
<comment type="similarity">
    <text evidence="1 2">Belongs to the metallophosphoesterase superfamily. YfcE family.</text>
</comment>
<dbReference type="InterPro" id="IPR011152">
    <property type="entry name" value="Pesterase_MJ0912"/>
</dbReference>
<dbReference type="GO" id="GO:0005737">
    <property type="term" value="C:cytoplasm"/>
    <property type="evidence" value="ECO:0007669"/>
    <property type="project" value="TreeGrafter"/>
</dbReference>
<gene>
    <name evidence="4" type="ORF">CLOSAC_27000</name>
</gene>
<evidence type="ECO:0000256" key="2">
    <source>
        <dbReference type="RuleBase" id="RU362039"/>
    </source>
</evidence>
<reference evidence="4 5" key="1">
    <citation type="submission" date="2016-05" db="EMBL/GenBank/DDBJ databases">
        <title>Microbial solvent formation.</title>
        <authorList>
            <person name="Poehlein A."/>
            <person name="Montoya Solano J.D."/>
            <person name="Flitsch S."/>
            <person name="Krabben P."/>
            <person name="Duerre P."/>
            <person name="Daniel R."/>
        </authorList>
    </citation>
    <scope>NUCLEOTIDE SEQUENCE [LARGE SCALE GENOMIC DNA]</scope>
    <source>
        <strain evidence="4 5">L1-8</strain>
    </source>
</reference>
<dbReference type="Pfam" id="PF12850">
    <property type="entry name" value="Metallophos_2"/>
    <property type="match status" value="1"/>
</dbReference>